<dbReference type="Proteomes" id="UP000010798">
    <property type="component" value="Chromosome"/>
</dbReference>
<dbReference type="PROSITE" id="PS51257">
    <property type="entry name" value="PROKAR_LIPOPROTEIN"/>
    <property type="match status" value="1"/>
</dbReference>
<organism evidence="1 2">
    <name type="scientific">Singulisphaera acidiphila (strain ATCC BAA-1392 / DSM 18658 / VKM B-2454 / MOB10)</name>
    <dbReference type="NCBI Taxonomy" id="886293"/>
    <lineage>
        <taxon>Bacteria</taxon>
        <taxon>Pseudomonadati</taxon>
        <taxon>Planctomycetota</taxon>
        <taxon>Planctomycetia</taxon>
        <taxon>Isosphaerales</taxon>
        <taxon>Isosphaeraceae</taxon>
        <taxon>Singulisphaera</taxon>
    </lineage>
</organism>
<dbReference type="AlphaFoldDB" id="L0DP99"/>
<sequence>MKALVSWYDHRGFVLVSALVLVTISGCGGRDKDELPAVAAAGKVTYKGSPVSKGTMYFLPDKGRPSTGIIKDGSFTLTTYTDGDGAVAGKHQVGVLVTEEVPTKGGDFVPKYLIPEKYSQPENSGIAIDIPPAGNTNIQIDIK</sequence>
<dbReference type="KEGG" id="saci:Sinac_6598"/>
<accession>L0DP99</accession>
<name>L0DP99_SINAD</name>
<reference evidence="1 2" key="1">
    <citation type="submission" date="2012-02" db="EMBL/GenBank/DDBJ databases">
        <title>Complete sequence of chromosome of Singulisphaera acidiphila DSM 18658.</title>
        <authorList>
            <consortium name="US DOE Joint Genome Institute (JGI-PGF)"/>
            <person name="Lucas S."/>
            <person name="Copeland A."/>
            <person name="Lapidus A."/>
            <person name="Glavina del Rio T."/>
            <person name="Dalin E."/>
            <person name="Tice H."/>
            <person name="Bruce D."/>
            <person name="Goodwin L."/>
            <person name="Pitluck S."/>
            <person name="Peters L."/>
            <person name="Ovchinnikova G."/>
            <person name="Chertkov O."/>
            <person name="Kyrpides N."/>
            <person name="Mavromatis K."/>
            <person name="Ivanova N."/>
            <person name="Brettin T."/>
            <person name="Detter J.C."/>
            <person name="Han C."/>
            <person name="Larimer F."/>
            <person name="Land M."/>
            <person name="Hauser L."/>
            <person name="Markowitz V."/>
            <person name="Cheng J.-F."/>
            <person name="Hugenholtz P."/>
            <person name="Woyke T."/>
            <person name="Wu D."/>
            <person name="Tindall B."/>
            <person name="Pomrenke H."/>
            <person name="Brambilla E."/>
            <person name="Klenk H.-P."/>
            <person name="Eisen J.A."/>
        </authorList>
    </citation>
    <scope>NUCLEOTIDE SEQUENCE [LARGE SCALE GENOMIC DNA]</scope>
    <source>
        <strain evidence="2">ATCC BAA-1392 / DSM 18658 / VKM B-2454 / MOB10</strain>
    </source>
</reference>
<evidence type="ECO:0000313" key="2">
    <source>
        <dbReference type="Proteomes" id="UP000010798"/>
    </source>
</evidence>
<dbReference type="STRING" id="886293.Sinac_6598"/>
<dbReference type="HOGENOM" id="CLU_113730_1_2_0"/>
<proteinExistence type="predicted"/>
<dbReference type="RefSeq" id="WP_015249755.1">
    <property type="nucleotide sequence ID" value="NC_019892.1"/>
</dbReference>
<keyword evidence="2" id="KW-1185">Reference proteome</keyword>
<protein>
    <recommendedName>
        <fullName evidence="3">Carboxypeptidase regulatory-like domain-containing protein</fullName>
    </recommendedName>
</protein>
<dbReference type="EMBL" id="CP003364">
    <property type="protein sequence ID" value="AGA30673.1"/>
    <property type="molecule type" value="Genomic_DNA"/>
</dbReference>
<dbReference type="OrthoDB" id="285058at2"/>
<gene>
    <name evidence="1" type="ordered locus">Sinac_6598</name>
</gene>
<evidence type="ECO:0000313" key="1">
    <source>
        <dbReference type="EMBL" id="AGA30673.1"/>
    </source>
</evidence>
<dbReference type="eggNOG" id="ENOG5033MUI">
    <property type="taxonomic scope" value="Bacteria"/>
</dbReference>
<evidence type="ECO:0008006" key="3">
    <source>
        <dbReference type="Google" id="ProtNLM"/>
    </source>
</evidence>